<protein>
    <submittedName>
        <fullName evidence="1">Uncharacterized protein</fullName>
    </submittedName>
</protein>
<organism evidence="1 2">
    <name type="scientific">Triparma laevis f. longispina</name>
    <dbReference type="NCBI Taxonomy" id="1714387"/>
    <lineage>
        <taxon>Eukaryota</taxon>
        <taxon>Sar</taxon>
        <taxon>Stramenopiles</taxon>
        <taxon>Ochrophyta</taxon>
        <taxon>Bolidophyceae</taxon>
        <taxon>Parmales</taxon>
        <taxon>Triparmaceae</taxon>
        <taxon>Triparma</taxon>
    </lineage>
</organism>
<keyword evidence="2" id="KW-1185">Reference proteome</keyword>
<name>A0A9W7A7S9_9STRA</name>
<comment type="caution">
    <text evidence="1">The sequence shown here is derived from an EMBL/GenBank/DDBJ whole genome shotgun (WGS) entry which is preliminary data.</text>
</comment>
<evidence type="ECO:0000313" key="2">
    <source>
        <dbReference type="Proteomes" id="UP001165122"/>
    </source>
</evidence>
<dbReference type="Proteomes" id="UP001165122">
    <property type="component" value="Unassembled WGS sequence"/>
</dbReference>
<dbReference type="AlphaFoldDB" id="A0A9W7A7S9"/>
<proteinExistence type="predicted"/>
<reference evidence="2" key="1">
    <citation type="journal article" date="2023" name="Commun. Biol.">
        <title>Genome analysis of Parmales, the sister group of diatoms, reveals the evolutionary specialization of diatoms from phago-mixotrophs to photoautotrophs.</title>
        <authorList>
            <person name="Ban H."/>
            <person name="Sato S."/>
            <person name="Yoshikawa S."/>
            <person name="Yamada K."/>
            <person name="Nakamura Y."/>
            <person name="Ichinomiya M."/>
            <person name="Sato N."/>
            <person name="Blanc-Mathieu R."/>
            <person name="Endo H."/>
            <person name="Kuwata A."/>
            <person name="Ogata H."/>
        </authorList>
    </citation>
    <scope>NUCLEOTIDE SEQUENCE [LARGE SCALE GENOMIC DNA]</scope>
    <source>
        <strain evidence="2">NIES 3700</strain>
    </source>
</reference>
<sequence length="137" mass="14186">MNDMIYTEKDTPTALFILATDLDEASKKREPLFCRYVPKSPTGGGRGGGGGFVGCFGPCVGPSGPAGFGGPRIQFAASAIFFTAYKAAKIGSLALLAAATTSIRYVVLLVLTEYLVLLGWRIRIGNSSTSASAAGTV</sequence>
<accession>A0A9W7A7S9</accession>
<gene>
    <name evidence="1" type="ORF">TrLO_g5256</name>
</gene>
<evidence type="ECO:0000313" key="1">
    <source>
        <dbReference type="EMBL" id="GMH64995.1"/>
    </source>
</evidence>
<dbReference type="EMBL" id="BRXW01000548">
    <property type="protein sequence ID" value="GMH64995.1"/>
    <property type="molecule type" value="Genomic_DNA"/>
</dbReference>